<dbReference type="AlphaFoldDB" id="A0A845SP87"/>
<keyword evidence="8" id="KW-1185">Reference proteome</keyword>
<evidence type="ECO:0000256" key="2">
    <source>
        <dbReference type="ARBA" id="ARBA00022723"/>
    </source>
</evidence>
<feature type="domain" description="Amidohydrolase-related" evidence="5">
    <location>
        <begin position="50"/>
        <end position="433"/>
    </location>
</feature>
<dbReference type="SUPFAM" id="SSF51556">
    <property type="entry name" value="Metallo-dependent hydrolases"/>
    <property type="match status" value="1"/>
</dbReference>
<dbReference type="Pfam" id="PF01979">
    <property type="entry name" value="Amidohydro_1"/>
    <property type="match status" value="1"/>
</dbReference>
<evidence type="ECO:0000313" key="7">
    <source>
        <dbReference type="EMBL" id="NDL64756.1"/>
    </source>
</evidence>
<dbReference type="InterPro" id="IPR010252">
    <property type="entry name" value="HutF"/>
</dbReference>
<organism evidence="7 8">
    <name type="scientific">Acerihabitans arboris</name>
    <dbReference type="NCBI Taxonomy" id="2691583"/>
    <lineage>
        <taxon>Bacteria</taxon>
        <taxon>Pseudomonadati</taxon>
        <taxon>Pseudomonadota</taxon>
        <taxon>Gammaproteobacteria</taxon>
        <taxon>Enterobacterales</taxon>
        <taxon>Pectobacteriaceae</taxon>
        <taxon>Acerihabitans</taxon>
    </lineage>
</organism>
<reference evidence="7 8" key="1">
    <citation type="submission" date="2019-12" db="EMBL/GenBank/DDBJ databases">
        <authorList>
            <person name="Lee S.D."/>
        </authorList>
    </citation>
    <scope>NUCLEOTIDE SEQUENCE [LARGE SCALE GENOMIC DNA]</scope>
    <source>
        <strain evidence="7 8">SAP-6</strain>
    </source>
</reference>
<proteinExistence type="predicted"/>
<dbReference type="PANTHER" id="PTHR11271">
    <property type="entry name" value="GUANINE DEAMINASE"/>
    <property type="match status" value="1"/>
</dbReference>
<dbReference type="NCBIfam" id="NF006684">
    <property type="entry name" value="PRK09229.1-5"/>
    <property type="match status" value="1"/>
</dbReference>
<evidence type="ECO:0000256" key="3">
    <source>
        <dbReference type="ARBA" id="ARBA00022801"/>
    </source>
</evidence>
<dbReference type="GO" id="GO:0019239">
    <property type="term" value="F:deaminase activity"/>
    <property type="evidence" value="ECO:0007669"/>
    <property type="project" value="TreeGrafter"/>
</dbReference>
<dbReference type="GO" id="GO:0005829">
    <property type="term" value="C:cytosol"/>
    <property type="evidence" value="ECO:0007669"/>
    <property type="project" value="TreeGrafter"/>
</dbReference>
<name>A0A845SP87_9GAMM</name>
<evidence type="ECO:0000259" key="6">
    <source>
        <dbReference type="Pfam" id="PF22429"/>
    </source>
</evidence>
<keyword evidence="4" id="KW-0862">Zinc</keyword>
<protein>
    <submittedName>
        <fullName evidence="7">Formimidoylglutamate deiminase</fullName>
        <ecNumber evidence="7">3.5.3.13</ecNumber>
    </submittedName>
</protein>
<dbReference type="EMBL" id="WUBS01000014">
    <property type="protein sequence ID" value="NDL64756.1"/>
    <property type="molecule type" value="Genomic_DNA"/>
</dbReference>
<dbReference type="GO" id="GO:0046872">
    <property type="term" value="F:metal ion binding"/>
    <property type="evidence" value="ECO:0007669"/>
    <property type="project" value="UniProtKB-KW"/>
</dbReference>
<evidence type="ECO:0000256" key="1">
    <source>
        <dbReference type="ARBA" id="ARBA00001947"/>
    </source>
</evidence>
<dbReference type="Proteomes" id="UP000461443">
    <property type="component" value="Unassembled WGS sequence"/>
</dbReference>
<dbReference type="EC" id="3.5.3.13" evidence="7"/>
<feature type="domain" description="Formimidoylglutamate deiminase N-terminal" evidence="6">
    <location>
        <begin position="6"/>
        <end position="43"/>
    </location>
</feature>
<dbReference type="Gene3D" id="3.20.20.140">
    <property type="entry name" value="Metal-dependent hydrolases"/>
    <property type="match status" value="1"/>
</dbReference>
<reference evidence="7 8" key="2">
    <citation type="submission" date="2020-02" db="EMBL/GenBank/DDBJ databases">
        <title>The new genus of Enterobacteriales.</title>
        <authorList>
            <person name="Kim I.S."/>
        </authorList>
    </citation>
    <scope>NUCLEOTIDE SEQUENCE [LARGE SCALE GENOMIC DNA]</scope>
    <source>
        <strain evidence="7 8">SAP-6</strain>
    </source>
</reference>
<dbReference type="InterPro" id="IPR011059">
    <property type="entry name" value="Metal-dep_hydrolase_composite"/>
</dbReference>
<dbReference type="PANTHER" id="PTHR11271:SF48">
    <property type="entry name" value="AMIDOHYDROLASE-RELATED DOMAIN-CONTAINING PROTEIN"/>
    <property type="match status" value="1"/>
</dbReference>
<dbReference type="NCBIfam" id="TIGR02022">
    <property type="entry name" value="hutF"/>
    <property type="match status" value="1"/>
</dbReference>
<dbReference type="Pfam" id="PF22429">
    <property type="entry name" value="HutF_N"/>
    <property type="match status" value="1"/>
</dbReference>
<dbReference type="NCBIfam" id="NF006681">
    <property type="entry name" value="PRK09229.1-2"/>
    <property type="match status" value="1"/>
</dbReference>
<dbReference type="InterPro" id="IPR055156">
    <property type="entry name" value="HutF-like_N"/>
</dbReference>
<comment type="caution">
    <text evidence="7">The sequence shown here is derived from an EMBL/GenBank/DDBJ whole genome shotgun (WGS) entry which is preliminary data.</text>
</comment>
<dbReference type="InterPro" id="IPR006680">
    <property type="entry name" value="Amidohydro-rel"/>
</dbReference>
<dbReference type="Gene3D" id="2.30.40.10">
    <property type="entry name" value="Urease, subunit C, domain 1"/>
    <property type="match status" value="1"/>
</dbReference>
<dbReference type="GO" id="GO:0050416">
    <property type="term" value="F:formimidoylglutamate deiminase activity"/>
    <property type="evidence" value="ECO:0007669"/>
    <property type="project" value="UniProtKB-EC"/>
</dbReference>
<comment type="cofactor">
    <cofactor evidence="1">
        <name>Zn(2+)</name>
        <dbReference type="ChEBI" id="CHEBI:29105"/>
    </cofactor>
</comment>
<dbReference type="RefSeq" id="WP_162367468.1">
    <property type="nucleotide sequence ID" value="NZ_WUBS01000014.1"/>
</dbReference>
<gene>
    <name evidence="7" type="ORF">GRH90_18640</name>
</gene>
<keyword evidence="3 7" id="KW-0378">Hydrolase</keyword>
<evidence type="ECO:0000313" key="8">
    <source>
        <dbReference type="Proteomes" id="UP000461443"/>
    </source>
</evidence>
<sequence length="461" mass="50964">MISKQLFAQQALLATGWRQNVLIEWDENGVIQRVTPDAARPADGEVVACIIPGMPNLHSHAFQRAFAGLTEYRHAQQDSFWSWRNLMYAFAARITPEQMERVATWLYAEMLEAGYTSVCEFHYVHHQPDGAPYADPALMCRSLLNAARNTGIGLTLLPVCYQNGGFGGQPPVALQKRFIHSTPQILALWETLLPLCRKQHARLGIAPHSLRAVDPQNLADLVEAVRRMDATAPVHIHIAEQLKEVEDCVAWSGQRPVEWLLDHAQVDAHWCLIHATHMNEREYQQAAATGAVVGLCPTTEGNLGDGTFDYPLWHKHQGRWGIGSDSNSVVSAAEELLMLEYSQRFHLRQRNIGAGDGFPEVATALYLGAVSGGAQASGRQVDGIAVGQSADVVELDDTHHAIASLPSEKVLSGHVFGSSRTSAIRRVWTRGQLRVKDTHHLLHDQALAGFIEMRKELFNAG</sequence>
<keyword evidence="2" id="KW-0479">Metal-binding</keyword>
<dbReference type="InterPro" id="IPR051607">
    <property type="entry name" value="Metallo-dep_hydrolases"/>
</dbReference>
<accession>A0A845SP87</accession>
<evidence type="ECO:0000256" key="4">
    <source>
        <dbReference type="ARBA" id="ARBA00022833"/>
    </source>
</evidence>
<evidence type="ECO:0000259" key="5">
    <source>
        <dbReference type="Pfam" id="PF01979"/>
    </source>
</evidence>
<dbReference type="InterPro" id="IPR032466">
    <property type="entry name" value="Metal_Hydrolase"/>
</dbReference>